<dbReference type="OrthoDB" id="1494333at2"/>
<evidence type="ECO:0000259" key="1">
    <source>
        <dbReference type="Pfam" id="PF11845"/>
    </source>
</evidence>
<dbReference type="InterPro" id="IPR021796">
    <property type="entry name" value="Tll0287-like_dom"/>
</dbReference>
<dbReference type="Gene3D" id="1.10.760.10">
    <property type="entry name" value="Cytochrome c-like domain"/>
    <property type="match status" value="1"/>
</dbReference>
<sequence>MRILYTLLLIVLVGCKSDPEKKEVTEAYKPEEAHALLTQKCYVGHSVTAEHDSGRIAPPMVAVKTRYLKEANSKEEFIQAISAFVNEPSEGNAKMRGAVKRFGVMPYQQFSKEELSMMAAFMYDYQLESPEWFAEHYQEKHSGNFEQEGKVFQTKTDEKSYAEIGMNYALETKKVLGKNLMGKMQQESPVAALTFCNVQALPLTDSMATKYNATIKRVSDKNRNPVNAANTEEVGYINEFQKIVAAGEKVKPIVKEEGDSVHFYAPIVTNAMCLKCHGTEATMAPEVRMKLPELYPMDKAIGYSENEVRGIWSITFDKQ</sequence>
<dbReference type="GO" id="GO:0020037">
    <property type="term" value="F:heme binding"/>
    <property type="evidence" value="ECO:0007669"/>
    <property type="project" value="InterPro"/>
</dbReference>
<accession>A0A1I7F0S2</accession>
<evidence type="ECO:0000313" key="2">
    <source>
        <dbReference type="EMBL" id="SFU29781.1"/>
    </source>
</evidence>
<name>A0A1I7F0S2_9FLAO</name>
<dbReference type="AlphaFoldDB" id="A0A1I7F0S2"/>
<proteinExistence type="predicted"/>
<dbReference type="GO" id="GO:0009055">
    <property type="term" value="F:electron transfer activity"/>
    <property type="evidence" value="ECO:0007669"/>
    <property type="project" value="InterPro"/>
</dbReference>
<reference evidence="2 3" key="1">
    <citation type="submission" date="2016-10" db="EMBL/GenBank/DDBJ databases">
        <authorList>
            <person name="de Groot N.N."/>
        </authorList>
    </citation>
    <scope>NUCLEOTIDE SEQUENCE [LARGE SCALE GENOMIC DNA]</scope>
    <source>
        <strain evidence="2 3">CGMCC 1.12333</strain>
    </source>
</reference>
<dbReference type="EMBL" id="FPBK01000001">
    <property type="protein sequence ID" value="SFU29781.1"/>
    <property type="molecule type" value="Genomic_DNA"/>
</dbReference>
<keyword evidence="3" id="KW-1185">Reference proteome</keyword>
<protein>
    <recommendedName>
        <fullName evidence="1">Tll0287-like domain-containing protein</fullName>
    </recommendedName>
</protein>
<dbReference type="Proteomes" id="UP000199138">
    <property type="component" value="Unassembled WGS sequence"/>
</dbReference>
<dbReference type="Pfam" id="PF11845">
    <property type="entry name" value="Tll0287-like"/>
    <property type="match status" value="1"/>
</dbReference>
<dbReference type="PROSITE" id="PS51257">
    <property type="entry name" value="PROKAR_LIPOPROTEIN"/>
    <property type="match status" value="1"/>
</dbReference>
<dbReference type="RefSeq" id="WP_093022593.1">
    <property type="nucleotide sequence ID" value="NZ_FPBK01000001.1"/>
</dbReference>
<evidence type="ECO:0000313" key="3">
    <source>
        <dbReference type="Proteomes" id="UP000199138"/>
    </source>
</evidence>
<gene>
    <name evidence="2" type="ORF">SAMN05216480_101513</name>
</gene>
<feature type="domain" description="Tll0287-like" evidence="1">
    <location>
        <begin position="158"/>
        <end position="315"/>
    </location>
</feature>
<dbReference type="InterPro" id="IPR036909">
    <property type="entry name" value="Cyt_c-like_dom_sf"/>
</dbReference>
<dbReference type="STRING" id="1224947.SAMN05216480_101513"/>
<organism evidence="2 3">
    <name type="scientific">Pustulibacterium marinum</name>
    <dbReference type="NCBI Taxonomy" id="1224947"/>
    <lineage>
        <taxon>Bacteria</taxon>
        <taxon>Pseudomonadati</taxon>
        <taxon>Bacteroidota</taxon>
        <taxon>Flavobacteriia</taxon>
        <taxon>Flavobacteriales</taxon>
        <taxon>Flavobacteriaceae</taxon>
        <taxon>Pustulibacterium</taxon>
    </lineage>
</organism>